<dbReference type="eggNOG" id="KOG1202">
    <property type="taxonomic scope" value="Eukaryota"/>
</dbReference>
<feature type="domain" description="PKS/mFAS DH" evidence="5">
    <location>
        <begin position="480"/>
        <end position="765"/>
    </location>
</feature>
<dbReference type="InterPro" id="IPR016035">
    <property type="entry name" value="Acyl_Trfase/lysoPLipase"/>
</dbReference>
<evidence type="ECO:0000256" key="4">
    <source>
        <dbReference type="PROSITE-ProRule" id="PRU01363"/>
    </source>
</evidence>
<dbReference type="Pfam" id="PF07993">
    <property type="entry name" value="NAD_binding_4"/>
    <property type="match status" value="1"/>
</dbReference>
<dbReference type="Pfam" id="PF00698">
    <property type="entry name" value="Acyl_transf_1"/>
    <property type="match status" value="1"/>
</dbReference>
<keyword evidence="1" id="KW-0596">Phosphopantetheine</keyword>
<keyword evidence="7" id="KW-1185">Reference proteome</keyword>
<dbReference type="InterPro" id="IPR049551">
    <property type="entry name" value="PKS_DH_C"/>
</dbReference>
<dbReference type="InterPro" id="IPR049552">
    <property type="entry name" value="PKS_DH_N"/>
</dbReference>
<organism evidence="7">
    <name type="scientific">Serpula lacrymans var. lacrymans (strain S7.3)</name>
    <name type="common">Dry rot fungus</name>
    <dbReference type="NCBI Taxonomy" id="936435"/>
    <lineage>
        <taxon>Eukaryota</taxon>
        <taxon>Fungi</taxon>
        <taxon>Dikarya</taxon>
        <taxon>Basidiomycota</taxon>
        <taxon>Agaricomycotina</taxon>
        <taxon>Agaricomycetes</taxon>
        <taxon>Agaricomycetidae</taxon>
        <taxon>Boletales</taxon>
        <taxon>Coniophorineae</taxon>
        <taxon>Serpulaceae</taxon>
        <taxon>Serpula</taxon>
    </lineage>
</organism>
<evidence type="ECO:0000259" key="5">
    <source>
        <dbReference type="PROSITE" id="PS52019"/>
    </source>
</evidence>
<dbReference type="InterPro" id="IPR001227">
    <property type="entry name" value="Ac_transferase_dom_sf"/>
</dbReference>
<dbReference type="InterPro" id="IPR020807">
    <property type="entry name" value="PKS_DH"/>
</dbReference>
<dbReference type="InterPro" id="IPR036291">
    <property type="entry name" value="NAD(P)-bd_dom_sf"/>
</dbReference>
<dbReference type="InterPro" id="IPR013968">
    <property type="entry name" value="PKS_KR"/>
</dbReference>
<feature type="region of interest" description="C-terminal hotdog fold" evidence="4">
    <location>
        <begin position="615"/>
        <end position="765"/>
    </location>
</feature>
<dbReference type="GO" id="GO:0004312">
    <property type="term" value="F:fatty acid synthase activity"/>
    <property type="evidence" value="ECO:0007669"/>
    <property type="project" value="TreeGrafter"/>
</dbReference>
<dbReference type="OMA" id="NGRACHE"/>
<feature type="region of interest" description="N-terminal hotdog fold" evidence="4">
    <location>
        <begin position="480"/>
        <end position="603"/>
    </location>
</feature>
<dbReference type="Gene3D" id="3.30.70.3290">
    <property type="match status" value="1"/>
</dbReference>
<dbReference type="EMBL" id="GL945491">
    <property type="protein sequence ID" value="EGN93606.1"/>
    <property type="molecule type" value="Genomic_DNA"/>
</dbReference>
<dbReference type="PROSITE" id="PS52019">
    <property type="entry name" value="PKS_MFAS_DH"/>
    <property type="match status" value="1"/>
</dbReference>
<dbReference type="PANTHER" id="PTHR43775:SF37">
    <property type="entry name" value="SI:DKEY-61P9.11"/>
    <property type="match status" value="1"/>
</dbReference>
<dbReference type="SUPFAM" id="SSF51735">
    <property type="entry name" value="NAD(P)-binding Rossmann-fold domains"/>
    <property type="match status" value="2"/>
</dbReference>
<dbReference type="SMART" id="SM00822">
    <property type="entry name" value="PKS_KR"/>
    <property type="match status" value="1"/>
</dbReference>
<dbReference type="OrthoDB" id="329835at2759"/>
<dbReference type="Gene3D" id="3.10.129.110">
    <property type="entry name" value="Polyketide synthase dehydratase"/>
    <property type="match status" value="1"/>
</dbReference>
<dbReference type="InterPro" id="IPR014043">
    <property type="entry name" value="Acyl_transferase_dom"/>
</dbReference>
<keyword evidence="2" id="KW-0597">Phosphoprotein</keyword>
<proteinExistence type="predicted"/>
<sequence length="1971" mass="215456">MASSGIGGSNGHVVLEGPPEIRSLANNVIVNSERPVLLVAGGLSPRSTSSVAQSVLKAVTDKDQDLPVVSTILGRRSKQMTWRSFAVSNSSSLSTSVFSPPQYIARFANPVVMIFSGQGPQHDDMGKELFKEFPVFRDSILEMDEVFKSMTGKSIIHDFGLFRWDSESKLRDTWPISIILPSIAMFQVALFDLFVSLGIKPDVVVGHSAGETAMLYASGAAPKAMAVELAIIRGKAFSSVESHGGTMAALSCGLEEASGILEEERSDNPGSIVEVACLNSPSAVAIAGHEIAIDRVVKVAQSRGIFARKIHTKVPIHSSMMDACQQEYCGMLRDLFTRYPGSHKSVIPVYSTLTGKLFSDPFDAQYFWDNTRSQVRFSEVVEALGTSRDYTYIELSPHPVLSSYVSSMVPESSHVLSTIRRPKSGTPSVEYRNVLELCGKLTVNGHNCVDFTALNGRACYDAEVDLPDYPFSKKRFNLYPDTAGYAKQMEPQFGPLNNKHLRVNKETHPTLAEHIIRGEPIMPAAGFMEMAIEFGASTLMNVNLRSMLSLSSESPIKVEASLDGSYWTVKSIATSPQSRKDSKLKPVERLHADGYLSFEPPQTCCDLDIPSIRKRCPEHVSSAFYPSLSYFSSYGPTLRRVTNLYYGDKEALASIRGIDHKLATEGDYILHPAILDACLQITAYKPFHGDFDPNVYYLPARVEAVIVHKALRPQYFPAHVYAHIKLGMWTPASMHYDIALVDDKGSHLCTLKGLEVAKHRITPLTPTQKSYDINWQPVPHPLRPSHSCVVLPSTQDRPTLFSVIDNLARGGLANTKTNVLGSVPAPELLLCDPSEAFIFRYEFGCESDLQWHFSGLNRSQQLDIWVVAKEGQDGGAASGLVRALNRECPLWTIRLVVFPLSYTEEMEEDSLQRLPSCMKDESEIMISPEGVPFVPRMTPLPETKSKTLPAMSSADLIDFALDQILVRIISSFKGGKVYGFIGSVVNNNGTSIDKGALVVGLTAEAMKEHAVVDIASVCAVSLHVLQVASVIAARVPGCVASVLAPGLSLFNNTSRLKSQRILLTHSDTDMGSVIKGIYSHKGLEFETVTQETSLLELATMGSGPFDLIVSGYDDKPHIQVLKNLLSPGRGKLFLWEDEATGLIDILQRDPCSIGDALRNVIPLLENHDSLLDETTPLGTVALPNGKVDVGSKITPRQRSSFDANKTYLILGGIGSVGVHITLFMYERGARHIILTSRSGEDGLRKNKNKILHRMLDYVKRLKGLNIRLEAVDASSSIDMAALIEPLKTPLGGCMILTAVLSDGAFQHLTEEDFSASFACKSGVLDTVKDTIDISNLDFLIAFSSVSGAFGIQGQTNYGAANTLLEQQMSLFPNGFTFICPGILDSSLMLASGSDKAELRLNHLIDWSISAEDMIRWLDDAFCKHQNNYSFSRYIPHLNWEAMDGTHGMSKIGKHLVPAKSQSATRASAKSHIDGMADMICSALGILPNDFSAEVPLTTYGLDSLSASRLSFILRPIVEVTQIQLLADLSLNDIWRKVPASSSDVESKTIISTSVKAKTDHVAELLAKYAARIPSSTPLQDDGPVASSDQVILLTGSTGALGCNILYHLIGNDVVKRIYAFNRRNTNGIPLWDRQRDAFEAQGLPSSLVDSPKVTLLEGDLAASDFRVPTKVLDELLSTVTHVIHNAWRVDFVAPLADFEDLVEGTYGLITFALRSKLPVRPSLSFISSIGVCQQFRGTSAVPEIPMIDPCIDLQTNYIKSKWVAERLFQIAGEKSLLRTNVIRVGLLSGGLNGFWDTSHWLPALVQSSSYVGCLPEGDEMISWIPINLAAAAIVDMRSVANETLHVIHPQPVKWATVLEPLASLLDVPLVPFAEWHARLEHLHGADSQSNPSKSSSNDNMSSALKLTDFYRMGLNGGPQSSTESMGLLPKVASKKGFHASAALMDNRLVPLGPNDAQMWVKYWREVGFLPS</sequence>
<accession>F8QDD5</accession>
<dbReference type="InterPro" id="IPR057326">
    <property type="entry name" value="KR_dom"/>
</dbReference>
<feature type="active site" description="Proton donor; for dehydratase activity" evidence="4">
    <location>
        <position position="676"/>
    </location>
</feature>
<dbReference type="Pfam" id="PF14765">
    <property type="entry name" value="PS-DH"/>
    <property type="match status" value="1"/>
</dbReference>
<protein>
    <recommendedName>
        <fullName evidence="5">PKS/mFAS DH domain-containing protein</fullName>
    </recommendedName>
</protein>
<dbReference type="STRING" id="936435.F8QDD5"/>
<dbReference type="Gene3D" id="3.40.50.720">
    <property type="entry name" value="NAD(P)-binding Rossmann-like Domain"/>
    <property type="match status" value="2"/>
</dbReference>
<dbReference type="SMART" id="SM00826">
    <property type="entry name" value="PKS_DH"/>
    <property type="match status" value="1"/>
</dbReference>
<evidence type="ECO:0000256" key="2">
    <source>
        <dbReference type="ARBA" id="ARBA00022553"/>
    </source>
</evidence>
<dbReference type="Pfam" id="PF08659">
    <property type="entry name" value="KR"/>
    <property type="match status" value="1"/>
</dbReference>
<dbReference type="GO" id="GO:0044550">
    <property type="term" value="P:secondary metabolite biosynthetic process"/>
    <property type="evidence" value="ECO:0007669"/>
    <property type="project" value="UniProtKB-ARBA"/>
</dbReference>
<keyword evidence="3" id="KW-0808">Transferase</keyword>
<feature type="active site" description="Proton acceptor; for dehydratase activity" evidence="4">
    <location>
        <position position="514"/>
    </location>
</feature>
<dbReference type="InterPro" id="IPR042104">
    <property type="entry name" value="PKS_dehydratase_sf"/>
</dbReference>
<evidence type="ECO:0000256" key="1">
    <source>
        <dbReference type="ARBA" id="ARBA00022450"/>
    </source>
</evidence>
<dbReference type="Pfam" id="PF21089">
    <property type="entry name" value="PKS_DH_N"/>
    <property type="match status" value="1"/>
</dbReference>
<reference evidence="7" key="1">
    <citation type="journal article" date="2011" name="Science">
        <title>The plant cell wall-decomposing machinery underlies the functional diversity of forest fungi.</title>
        <authorList>
            <person name="Eastwood D.C."/>
            <person name="Floudas D."/>
            <person name="Binder M."/>
            <person name="Majcherczyk A."/>
            <person name="Schneider P."/>
            <person name="Aerts A."/>
            <person name="Asiegbu F.O."/>
            <person name="Baker S.E."/>
            <person name="Barry K."/>
            <person name="Bendiksby M."/>
            <person name="Blumentritt M."/>
            <person name="Coutinho P.M."/>
            <person name="Cullen D."/>
            <person name="de Vries R.P."/>
            <person name="Gathman A."/>
            <person name="Goodell B."/>
            <person name="Henrissat B."/>
            <person name="Ihrmark K."/>
            <person name="Kauserud H."/>
            <person name="Kohler A."/>
            <person name="LaButti K."/>
            <person name="Lapidus A."/>
            <person name="Lavin J.L."/>
            <person name="Lee Y.-H."/>
            <person name="Lindquist E."/>
            <person name="Lilly W."/>
            <person name="Lucas S."/>
            <person name="Morin E."/>
            <person name="Murat C."/>
            <person name="Oguiza J.A."/>
            <person name="Park J."/>
            <person name="Pisabarro A.G."/>
            <person name="Riley R."/>
            <person name="Rosling A."/>
            <person name="Salamov A."/>
            <person name="Schmidt O."/>
            <person name="Schmutz J."/>
            <person name="Skrede I."/>
            <person name="Stenlid J."/>
            <person name="Wiebenga A."/>
            <person name="Xie X."/>
            <person name="Kuees U."/>
            <person name="Hibbett D.S."/>
            <person name="Hoffmeister D."/>
            <person name="Hoegberg N."/>
            <person name="Martin F."/>
            <person name="Grigoriev I.V."/>
            <person name="Watkinson S.C."/>
        </authorList>
    </citation>
    <scope>NUCLEOTIDE SEQUENCE [LARGE SCALE GENOMIC DNA]</scope>
    <source>
        <strain evidence="7">strain S7.3</strain>
    </source>
</reference>
<dbReference type="InterPro" id="IPR016036">
    <property type="entry name" value="Malonyl_transacylase_ACP-bd"/>
</dbReference>
<dbReference type="HOGENOM" id="CLU_000022_31_0_1"/>
<dbReference type="GO" id="GO:0006633">
    <property type="term" value="P:fatty acid biosynthetic process"/>
    <property type="evidence" value="ECO:0007669"/>
    <property type="project" value="TreeGrafter"/>
</dbReference>
<dbReference type="SMART" id="SM00827">
    <property type="entry name" value="PKS_AT"/>
    <property type="match status" value="1"/>
</dbReference>
<dbReference type="SUPFAM" id="SSF55048">
    <property type="entry name" value="Probable ACP-binding domain of malonyl-CoA ACP transacylase"/>
    <property type="match status" value="1"/>
</dbReference>
<name>F8QDD5_SERL3</name>
<gene>
    <name evidence="6" type="ORF">SERLA73DRAFT_97544</name>
</gene>
<evidence type="ECO:0000256" key="3">
    <source>
        <dbReference type="ARBA" id="ARBA00022679"/>
    </source>
</evidence>
<dbReference type="Proteomes" id="UP000008063">
    <property type="component" value="Unassembled WGS sequence"/>
</dbReference>
<dbReference type="InterPro" id="IPR013120">
    <property type="entry name" value="FAR_NAD-bd"/>
</dbReference>
<dbReference type="InterPro" id="IPR050091">
    <property type="entry name" value="PKS_NRPS_Biosynth_Enz"/>
</dbReference>
<dbReference type="Gene3D" id="3.40.366.10">
    <property type="entry name" value="Malonyl-Coenzyme A Acyl Carrier Protein, domain 2"/>
    <property type="match status" value="1"/>
</dbReference>
<dbReference type="InParanoid" id="F8QDD5"/>
<evidence type="ECO:0000313" key="7">
    <source>
        <dbReference type="Proteomes" id="UP000008063"/>
    </source>
</evidence>
<evidence type="ECO:0000313" key="6">
    <source>
        <dbReference type="EMBL" id="EGN93606.1"/>
    </source>
</evidence>
<dbReference type="PANTHER" id="PTHR43775">
    <property type="entry name" value="FATTY ACID SYNTHASE"/>
    <property type="match status" value="1"/>
</dbReference>
<dbReference type="InterPro" id="IPR049900">
    <property type="entry name" value="PKS_mFAS_DH"/>
</dbReference>
<dbReference type="SUPFAM" id="SSF52151">
    <property type="entry name" value="FabD/lysophospholipase-like"/>
    <property type="match status" value="1"/>
</dbReference>